<dbReference type="SMART" id="SM00304">
    <property type="entry name" value="HAMP"/>
    <property type="match status" value="1"/>
</dbReference>
<keyword evidence="4" id="KW-1133">Transmembrane helix</keyword>
<feature type="domain" description="HAMP" evidence="6">
    <location>
        <begin position="315"/>
        <end position="370"/>
    </location>
</feature>
<dbReference type="GO" id="GO:0007165">
    <property type="term" value="P:signal transduction"/>
    <property type="evidence" value="ECO:0007669"/>
    <property type="project" value="UniProtKB-KW"/>
</dbReference>
<protein>
    <submittedName>
        <fullName evidence="7">Frizzy aggregation protein FrzCD</fullName>
    </submittedName>
</protein>
<dbReference type="Pfam" id="PF00015">
    <property type="entry name" value="MCPsignal"/>
    <property type="match status" value="1"/>
</dbReference>
<keyword evidence="4" id="KW-0812">Transmembrane</keyword>
<evidence type="ECO:0000313" key="8">
    <source>
        <dbReference type="Proteomes" id="UP000237968"/>
    </source>
</evidence>
<evidence type="ECO:0000256" key="4">
    <source>
        <dbReference type="SAM" id="Phobius"/>
    </source>
</evidence>
<accession>A0A2S9YGS4</accession>
<name>A0A2S9YGS4_9BACT</name>
<dbReference type="GO" id="GO:0016020">
    <property type="term" value="C:membrane"/>
    <property type="evidence" value="ECO:0007669"/>
    <property type="project" value="InterPro"/>
</dbReference>
<organism evidence="7 8">
    <name type="scientific">Enhygromyxa salina</name>
    <dbReference type="NCBI Taxonomy" id="215803"/>
    <lineage>
        <taxon>Bacteria</taxon>
        <taxon>Pseudomonadati</taxon>
        <taxon>Myxococcota</taxon>
        <taxon>Polyangia</taxon>
        <taxon>Nannocystales</taxon>
        <taxon>Nannocystaceae</taxon>
        <taxon>Enhygromyxa</taxon>
    </lineage>
</organism>
<dbReference type="CDD" id="cd06225">
    <property type="entry name" value="HAMP"/>
    <property type="match status" value="1"/>
</dbReference>
<feature type="transmembrane region" description="Helical" evidence="4">
    <location>
        <begin position="130"/>
        <end position="151"/>
    </location>
</feature>
<evidence type="ECO:0000256" key="2">
    <source>
        <dbReference type="ARBA" id="ARBA00029447"/>
    </source>
</evidence>
<dbReference type="Gene3D" id="6.10.340.10">
    <property type="match status" value="1"/>
</dbReference>
<feature type="transmembrane region" description="Helical" evidence="4">
    <location>
        <begin position="12"/>
        <end position="34"/>
    </location>
</feature>
<evidence type="ECO:0000256" key="3">
    <source>
        <dbReference type="PROSITE-ProRule" id="PRU00284"/>
    </source>
</evidence>
<feature type="transmembrane region" description="Helical" evidence="4">
    <location>
        <begin position="95"/>
        <end position="118"/>
    </location>
</feature>
<feature type="domain" description="Methyl-accepting transducer" evidence="5">
    <location>
        <begin position="404"/>
        <end position="633"/>
    </location>
</feature>
<dbReference type="SUPFAM" id="SSF58104">
    <property type="entry name" value="Methyl-accepting chemotaxis protein (MCP) signaling domain"/>
    <property type="match status" value="1"/>
</dbReference>
<proteinExistence type="inferred from homology"/>
<keyword evidence="4" id="KW-0472">Membrane</keyword>
<dbReference type="Proteomes" id="UP000237968">
    <property type="component" value="Unassembled WGS sequence"/>
</dbReference>
<keyword evidence="1 3" id="KW-0807">Transducer</keyword>
<evidence type="ECO:0000256" key="1">
    <source>
        <dbReference type="ARBA" id="ARBA00023224"/>
    </source>
</evidence>
<feature type="transmembrane region" description="Helical" evidence="4">
    <location>
        <begin position="40"/>
        <end position="63"/>
    </location>
</feature>
<comment type="caution">
    <text evidence="7">The sequence shown here is derived from an EMBL/GenBank/DDBJ whole genome shotgun (WGS) entry which is preliminary data.</text>
</comment>
<dbReference type="InterPro" id="IPR004089">
    <property type="entry name" value="MCPsignal_dom"/>
</dbReference>
<evidence type="ECO:0000259" key="6">
    <source>
        <dbReference type="PROSITE" id="PS50885"/>
    </source>
</evidence>
<evidence type="ECO:0000313" key="7">
    <source>
        <dbReference type="EMBL" id="PRQ04308.1"/>
    </source>
</evidence>
<dbReference type="PANTHER" id="PTHR32089">
    <property type="entry name" value="METHYL-ACCEPTING CHEMOTAXIS PROTEIN MCPB"/>
    <property type="match status" value="1"/>
</dbReference>
<dbReference type="OrthoDB" id="2489132at2"/>
<dbReference type="PROSITE" id="PS50111">
    <property type="entry name" value="CHEMOTAXIS_TRANSDUC_2"/>
    <property type="match status" value="1"/>
</dbReference>
<dbReference type="PANTHER" id="PTHR32089:SF112">
    <property type="entry name" value="LYSOZYME-LIKE PROTEIN-RELATED"/>
    <property type="match status" value="1"/>
</dbReference>
<keyword evidence="8" id="KW-1185">Reference proteome</keyword>
<dbReference type="Gene3D" id="1.10.287.950">
    <property type="entry name" value="Methyl-accepting chemotaxis protein"/>
    <property type="match status" value="1"/>
</dbReference>
<sequence length="646" mass="68986">MRDVDVSTRILIRFNLLDLGYLLLLPFAWAHVIAVDWGVALGPAAVVTLLRWISTTALLRWLLRPADLWRAALDRGDDQPLLAASEALERAPRSFTAGCVLSTVSAYVLATAYGWFALPETMPLGSAELVALSLLCMTIACGYLVFCYPVLTLLIENERIAVAEALDARGLAGSRTPSSMAPRLGGLALALTLGPAFWFGAAGWSTNTSRDRERTVDSLTQVSESDAARVAAGLSPKSAKVVRLDVEPGANPSANQVTIDRRKHRVSVAAPIGDGRFALSAASIERTNLSYGLELLVFMAGIAIWAPMCAWFLGRSLMGPLRRLEDATRRLVEVGDVGQIAHVPLIQADEIGTLTRSFNEVVDSLEELVRGAQIVAGGDLSANIEGRGELAEVLHTMVVHLRDMVANLREAVTDLASAASKIQASTREQEQAIHAQLSRMLEVRDSMSSLSASAADITASAGSVLDNAEQSLANTDTMSAKIAELTAHSDRIGTLLEVIREVADRSDLLALNGSLEATRAGEAGRGFALVAAEMRRLAERVMGNVADVRGLVADITASGASTTMATEQSRKLADGTAATARRIATVTERQRAATEQAREVVSETAEFMARAAIAISQTRSAAEELGVRAHELEQRAGAFRLDSEEQ</sequence>
<dbReference type="InterPro" id="IPR003660">
    <property type="entry name" value="HAMP_dom"/>
</dbReference>
<evidence type="ECO:0000259" key="5">
    <source>
        <dbReference type="PROSITE" id="PS50111"/>
    </source>
</evidence>
<reference evidence="7 8" key="1">
    <citation type="submission" date="2018-03" db="EMBL/GenBank/DDBJ databases">
        <title>Draft Genome Sequences of the Obligatory Marine Myxobacteria Enhygromyxa salina SWB005.</title>
        <authorList>
            <person name="Poehlein A."/>
            <person name="Moghaddam J.A."/>
            <person name="Harms H."/>
            <person name="Alanjari M."/>
            <person name="Koenig G.M."/>
            <person name="Daniel R."/>
            <person name="Schaeberle T.F."/>
        </authorList>
    </citation>
    <scope>NUCLEOTIDE SEQUENCE [LARGE SCALE GENOMIC DNA]</scope>
    <source>
        <strain evidence="7 8">SWB005</strain>
    </source>
</reference>
<gene>
    <name evidence="7" type="primary">frzCD_2</name>
    <name evidence="7" type="ORF">ENSA5_08740</name>
</gene>
<dbReference type="RefSeq" id="WP_146155321.1">
    <property type="nucleotide sequence ID" value="NZ_PVNK01000046.1"/>
</dbReference>
<dbReference type="EMBL" id="PVNK01000046">
    <property type="protein sequence ID" value="PRQ04308.1"/>
    <property type="molecule type" value="Genomic_DNA"/>
</dbReference>
<dbReference type="AlphaFoldDB" id="A0A2S9YGS4"/>
<dbReference type="PROSITE" id="PS50885">
    <property type="entry name" value="HAMP"/>
    <property type="match status" value="1"/>
</dbReference>
<comment type="similarity">
    <text evidence="2">Belongs to the methyl-accepting chemotaxis (MCP) protein family.</text>
</comment>
<dbReference type="Pfam" id="PF00672">
    <property type="entry name" value="HAMP"/>
    <property type="match status" value="1"/>
</dbReference>
<dbReference type="SMART" id="SM00283">
    <property type="entry name" value="MA"/>
    <property type="match status" value="1"/>
</dbReference>
<feature type="transmembrane region" description="Helical" evidence="4">
    <location>
        <begin position="295"/>
        <end position="314"/>
    </location>
</feature>